<dbReference type="Gene3D" id="3.90.1640.10">
    <property type="entry name" value="inorganic pyrophosphatase (n-terminal core)"/>
    <property type="match status" value="1"/>
</dbReference>
<name>A0A1W1BVT3_9ZZZZ</name>
<organism evidence="1">
    <name type="scientific">hydrothermal vent metagenome</name>
    <dbReference type="NCBI Taxonomy" id="652676"/>
    <lineage>
        <taxon>unclassified sequences</taxon>
        <taxon>metagenomes</taxon>
        <taxon>ecological metagenomes</taxon>
    </lineage>
</organism>
<protein>
    <submittedName>
        <fullName evidence="1">FIG146085: 3'-to-5' oligoribonuclease A, Bacillus type</fullName>
    </submittedName>
</protein>
<proteinExistence type="predicted"/>
<dbReference type="SUPFAM" id="SSF64182">
    <property type="entry name" value="DHH phosphoesterases"/>
    <property type="match status" value="1"/>
</dbReference>
<reference evidence="1" key="1">
    <citation type="submission" date="2016-10" db="EMBL/GenBank/DDBJ databases">
        <authorList>
            <person name="de Groot N.N."/>
        </authorList>
    </citation>
    <scope>NUCLEOTIDE SEQUENCE</scope>
</reference>
<dbReference type="AlphaFoldDB" id="A0A1W1BVT3"/>
<dbReference type="EMBL" id="FPHH01000046">
    <property type="protein sequence ID" value="SFV57718.1"/>
    <property type="molecule type" value="Genomic_DNA"/>
</dbReference>
<evidence type="ECO:0000313" key="1">
    <source>
        <dbReference type="EMBL" id="SFV57718.1"/>
    </source>
</evidence>
<sequence>MIDLTKIDSFSHIVLVCDDDSFANASAIYSYILTKHKKVSIVCEDGISKKYAFLPWFDKVRKNFPASADCTIVMDDDVLSLYDFFQKNGVKINKKMATALYGALLQRYDYFRSSKCSGIVFATASQLIELKAEFQECMQYLQYNKPLAYFRLESILYKNMLLIQNATVVVVPIFEEDLKESGASIEDAYLIMNDILGMAHVQEVRLVHKDKKSEILKSIVRR</sequence>
<dbReference type="InterPro" id="IPR038763">
    <property type="entry name" value="DHH_sf"/>
</dbReference>
<accession>A0A1W1BVT3</accession>
<gene>
    <name evidence="1" type="ORF">MNB_SM-5-1228</name>
</gene>